<dbReference type="PANTHER" id="PTHR46129">
    <property type="entry name" value="SYNAPTOTAGMIN 14, ISOFORM D"/>
    <property type="match status" value="1"/>
</dbReference>
<feature type="region of interest" description="Disordered" evidence="1">
    <location>
        <begin position="54"/>
        <end position="252"/>
    </location>
</feature>
<name>A0A7M6DLE8_9CNID</name>
<evidence type="ECO:0000313" key="3">
    <source>
        <dbReference type="EnsemblMetazoa" id="CLYHEMP014897.1"/>
    </source>
</evidence>
<dbReference type="RefSeq" id="XP_066916688.1">
    <property type="nucleotide sequence ID" value="XM_067060587.1"/>
</dbReference>
<dbReference type="InterPro" id="IPR000008">
    <property type="entry name" value="C2_dom"/>
</dbReference>
<dbReference type="Proteomes" id="UP000594262">
    <property type="component" value="Unplaced"/>
</dbReference>
<dbReference type="InterPro" id="IPR043541">
    <property type="entry name" value="SYT14/14L/16"/>
</dbReference>
<dbReference type="GO" id="GO:0005543">
    <property type="term" value="F:phospholipid binding"/>
    <property type="evidence" value="ECO:0007669"/>
    <property type="project" value="TreeGrafter"/>
</dbReference>
<feature type="compositionally biased region" description="Acidic residues" evidence="1">
    <location>
        <begin position="80"/>
        <end position="110"/>
    </location>
</feature>
<protein>
    <recommendedName>
        <fullName evidence="2">C2 domain-containing protein</fullName>
    </recommendedName>
</protein>
<evidence type="ECO:0000313" key="4">
    <source>
        <dbReference type="Proteomes" id="UP000594262"/>
    </source>
</evidence>
<accession>A0A7M6DLE8</accession>
<sequence>MSEDDTTQSSGDLPTIEVTTEEYDIIEVSEQVELSEPIVIEDDIEVDAEVIEQVDSKDFSPVTVVIAPPKNEIDASDSPQGEEDAHEAEEEEDVGEKENEKEEEVETQEEEAVKAEPNIEEEEEGEENDNGENVNDETTGIDDVDIDLEDEDDDHIQPSAPSISLLVDHSVDTIVEDKESEDEQEEVAKEGKTEDIEDGEDRKEITVAEETPKEEESGKDSHEDSKQLEGSENVSDLVPVGISSPCPCDEDDKNVEEVEDSIDGECSYGKIRLLFFREPEDDIMNVKVFRVDQMPSTTEGGSKDVSIHLCLKPASKQRYKTKMKSTSKARFDETYEFRKINNKAIESSTLRIRAYGKCKKIIGEAHIPLSMVKDFQYQEVWYYFSPFDKKKSKTKKNSEAPAVGKWYFAKNE</sequence>
<feature type="domain" description="C2" evidence="2">
    <location>
        <begin position="267"/>
        <end position="382"/>
    </location>
</feature>
<feature type="compositionally biased region" description="Acidic residues" evidence="1">
    <location>
        <begin position="118"/>
        <end position="130"/>
    </location>
</feature>
<keyword evidence="4" id="KW-1185">Reference proteome</keyword>
<dbReference type="Pfam" id="PF00168">
    <property type="entry name" value="C2"/>
    <property type="match status" value="1"/>
</dbReference>
<proteinExistence type="predicted"/>
<evidence type="ECO:0000259" key="2">
    <source>
        <dbReference type="PROSITE" id="PS50004"/>
    </source>
</evidence>
<feature type="compositionally biased region" description="Basic and acidic residues" evidence="1">
    <location>
        <begin position="186"/>
        <end position="229"/>
    </location>
</feature>
<dbReference type="PANTHER" id="PTHR46129:SF2">
    <property type="entry name" value="SYNAPTOTAGMIN 14, ISOFORM D"/>
    <property type="match status" value="1"/>
</dbReference>
<dbReference type="EnsemblMetazoa" id="CLYHEMT014897.1">
    <property type="protein sequence ID" value="CLYHEMP014897.1"/>
    <property type="gene ID" value="CLYHEMG014897"/>
</dbReference>
<reference evidence="3" key="1">
    <citation type="submission" date="2021-01" db="UniProtKB">
        <authorList>
            <consortium name="EnsemblMetazoa"/>
        </authorList>
    </citation>
    <scope>IDENTIFICATION</scope>
</reference>
<dbReference type="GeneID" id="136803864"/>
<dbReference type="SMART" id="SM00239">
    <property type="entry name" value="C2"/>
    <property type="match status" value="1"/>
</dbReference>
<organism evidence="3 4">
    <name type="scientific">Clytia hemisphaerica</name>
    <dbReference type="NCBI Taxonomy" id="252671"/>
    <lineage>
        <taxon>Eukaryota</taxon>
        <taxon>Metazoa</taxon>
        <taxon>Cnidaria</taxon>
        <taxon>Hydrozoa</taxon>
        <taxon>Hydroidolina</taxon>
        <taxon>Leptothecata</taxon>
        <taxon>Obeliida</taxon>
        <taxon>Clytiidae</taxon>
        <taxon>Clytia</taxon>
    </lineage>
</organism>
<dbReference type="SUPFAM" id="SSF49562">
    <property type="entry name" value="C2 domain (Calcium/lipid-binding domain, CaLB)"/>
    <property type="match status" value="1"/>
</dbReference>
<dbReference type="Gene3D" id="2.60.40.150">
    <property type="entry name" value="C2 domain"/>
    <property type="match status" value="1"/>
</dbReference>
<feature type="compositionally biased region" description="Acidic residues" evidence="1">
    <location>
        <begin position="139"/>
        <end position="154"/>
    </location>
</feature>
<evidence type="ECO:0000256" key="1">
    <source>
        <dbReference type="SAM" id="MobiDB-lite"/>
    </source>
</evidence>
<dbReference type="PROSITE" id="PS50004">
    <property type="entry name" value="C2"/>
    <property type="match status" value="1"/>
</dbReference>
<dbReference type="InterPro" id="IPR035892">
    <property type="entry name" value="C2_domain_sf"/>
</dbReference>
<dbReference type="AlphaFoldDB" id="A0A7M6DLE8"/>